<dbReference type="EMBL" id="BSRZ01000006">
    <property type="protein sequence ID" value="GLW64632.1"/>
    <property type="molecule type" value="Genomic_DNA"/>
</dbReference>
<dbReference type="Proteomes" id="UP001165124">
    <property type="component" value="Unassembled WGS sequence"/>
</dbReference>
<proteinExistence type="predicted"/>
<evidence type="ECO:0000256" key="1">
    <source>
        <dbReference type="SAM" id="MobiDB-lite"/>
    </source>
</evidence>
<evidence type="ECO:0000313" key="3">
    <source>
        <dbReference type="Proteomes" id="UP001165124"/>
    </source>
</evidence>
<dbReference type="AlphaFoldDB" id="A0A9W6PXQ1"/>
<feature type="region of interest" description="Disordered" evidence="1">
    <location>
        <begin position="1"/>
        <end position="60"/>
    </location>
</feature>
<feature type="compositionally biased region" description="Polar residues" evidence="1">
    <location>
        <begin position="49"/>
        <end position="60"/>
    </location>
</feature>
<evidence type="ECO:0000313" key="2">
    <source>
        <dbReference type="EMBL" id="GLW64632.1"/>
    </source>
</evidence>
<reference evidence="2" key="1">
    <citation type="submission" date="2023-02" db="EMBL/GenBank/DDBJ databases">
        <title>Actinomadura rubrobrunea NBRC 14622.</title>
        <authorList>
            <person name="Ichikawa N."/>
            <person name="Sato H."/>
            <person name="Tonouchi N."/>
        </authorList>
    </citation>
    <scope>NUCLEOTIDE SEQUENCE</scope>
    <source>
        <strain evidence="2">NBRC 14622</strain>
    </source>
</reference>
<keyword evidence="3" id="KW-1185">Reference proteome</keyword>
<comment type="caution">
    <text evidence="2">The sequence shown here is derived from an EMBL/GenBank/DDBJ whole genome shotgun (WGS) entry which is preliminary data.</text>
</comment>
<accession>A0A9W6PXQ1</accession>
<protein>
    <submittedName>
        <fullName evidence="2">Uncharacterized protein</fullName>
    </submittedName>
</protein>
<gene>
    <name evidence="2" type="ORF">Arub01_28760</name>
</gene>
<organism evidence="2 3">
    <name type="scientific">Actinomadura rubrobrunea</name>
    <dbReference type="NCBI Taxonomy" id="115335"/>
    <lineage>
        <taxon>Bacteria</taxon>
        <taxon>Bacillati</taxon>
        <taxon>Actinomycetota</taxon>
        <taxon>Actinomycetes</taxon>
        <taxon>Streptosporangiales</taxon>
        <taxon>Thermomonosporaceae</taxon>
        <taxon>Actinomadura</taxon>
    </lineage>
</organism>
<sequence>MHDADEPALAEEIQRKRARCRVPESERTIVAGWAGSTASVRRRGAQPPAVNNTGSSRGLL</sequence>
<name>A0A9W6PXQ1_9ACTN</name>